<name>A0AAW6I2U9_9BACT</name>
<evidence type="ECO:0000313" key="1">
    <source>
        <dbReference type="EMBL" id="MDC7150063.1"/>
    </source>
</evidence>
<sequence>MDASDKIIVLHSLDELKEAIIADTTSQDVLAQRYCVRFIMLNNFEAFREVYKFLVKELNVELLDIENLAKGEDKTITVDTLSDAVKGITKSTLVTPFSELVRFYNVEKFNGFFNEIILTEDIKNPIKRIYIPIIGLHNRFSDFLKSFGRIEESAPIWQYYTSKDDKVMVYVSRFKHFTIPEKLNICSLATMRDWLRFWKALAPKDKILCGARPILNCWQNSKPDSIFTFQPIDNAHTFITEFLELNIPIQYMEDESQYWEKLLNHIGKSNSTMFDLSRFVEKHFNRMTISISDVLELWASDSTDEFGRWLLKYYALNFKAKELPEYLRIILEETNDFQIGNSLFVSVAERIFYATPAERERYFGPRKKLMYDLRSEFRTLTPPEHQDWVKEQIITIAQNDDSLAQAKRYCTSTYDFEDELFLGWYVLRGQKDFGLSHIQEYFPELYGYLTPFETLSIKQSQSWASEYFNQFRAAKIKDTITDTLADLLKQRNVSAESFYDWYFGFEESHGILADIVTTKKFPVDKVYWVDGLGAEFIPYILYLLDQSNSGYDAVLTQVARTNIPSNTHLNSFEVDNKKIFKKEALDELAHDGHYQKYLTLIKELKTVRQIIEDILNDNKVGKHTIAIVSDHGLSAMSRNCESLKLDSNTKHEGRYVLLDSDSGLEHDVNFVVHTNEYDGKKYKVALCHASLGKKPTHEVHGGATPEEVLVPFIVITNDDLAKPLTFAVKPKETSIPVSDKKVSFTIMPAPQSATVIFNGQEIPLTKNGLQWEAMLSSATEGKHQLTVMPFRGKPVQIEIEIYGMGFSSALSDFEL</sequence>
<dbReference type="AlphaFoldDB" id="A0AAW6I2U9"/>
<comment type="caution">
    <text evidence="1">The sequence shown here is derived from an EMBL/GenBank/DDBJ whole genome shotgun (WGS) entry which is preliminary data.</text>
</comment>
<dbReference type="NCBIfam" id="NF033445">
    <property type="entry name" value="BREX_PglZ_4"/>
    <property type="match status" value="1"/>
</dbReference>
<dbReference type="EMBL" id="JAQPYX010000090">
    <property type="protein sequence ID" value="MDC7150063.1"/>
    <property type="molecule type" value="Genomic_DNA"/>
</dbReference>
<reference evidence="1" key="1">
    <citation type="submission" date="2023-01" db="EMBL/GenBank/DDBJ databases">
        <title>Exploring GABA producing Bacteroides strains toward improving mental health.</title>
        <authorList>
            <person name="Yousuf B."/>
            <person name="Bouhlel N.E."/>
            <person name="Mottawea W."/>
            <person name="Hammami R."/>
        </authorList>
    </citation>
    <scope>NUCLEOTIDE SEQUENCE</scope>
    <source>
        <strain evidence="1">UO.H1047</strain>
    </source>
</reference>
<protein>
    <submittedName>
        <fullName evidence="1">BREX-4 system phosphatase PglZ</fullName>
    </submittedName>
</protein>
<dbReference type="RefSeq" id="WP_195485919.1">
    <property type="nucleotide sequence ID" value="NZ_JADNJZ010000041.1"/>
</dbReference>
<proteinExistence type="predicted"/>
<dbReference type="Proteomes" id="UP001213646">
    <property type="component" value="Unassembled WGS sequence"/>
</dbReference>
<organism evidence="1 2">
    <name type="scientific">Parabacteroides johnsonii</name>
    <dbReference type="NCBI Taxonomy" id="387661"/>
    <lineage>
        <taxon>Bacteria</taxon>
        <taxon>Pseudomonadati</taxon>
        <taxon>Bacteroidota</taxon>
        <taxon>Bacteroidia</taxon>
        <taxon>Bacteroidales</taxon>
        <taxon>Tannerellaceae</taxon>
        <taxon>Parabacteroides</taxon>
    </lineage>
</organism>
<accession>A0AAW6I2U9</accession>
<evidence type="ECO:0000313" key="2">
    <source>
        <dbReference type="Proteomes" id="UP001213646"/>
    </source>
</evidence>
<gene>
    <name evidence="1" type="primary">pglZ</name>
    <name evidence="1" type="ORF">PQG89_11570</name>
</gene>